<dbReference type="AlphaFoldDB" id="A0A8X7Q6F7"/>
<gene>
    <name evidence="1" type="ORF">Bca52824_071296</name>
</gene>
<reference evidence="1 2" key="1">
    <citation type="submission" date="2020-02" db="EMBL/GenBank/DDBJ databases">
        <authorList>
            <person name="Ma Q."/>
            <person name="Huang Y."/>
            <person name="Song X."/>
            <person name="Pei D."/>
        </authorList>
    </citation>
    <scope>NUCLEOTIDE SEQUENCE [LARGE SCALE GENOMIC DNA]</scope>
    <source>
        <strain evidence="1">Sxm20200214</strain>
        <tissue evidence="1">Leaf</tissue>
    </source>
</reference>
<evidence type="ECO:0008006" key="3">
    <source>
        <dbReference type="Google" id="ProtNLM"/>
    </source>
</evidence>
<proteinExistence type="predicted"/>
<dbReference type="InterPro" id="IPR044216">
    <property type="entry name" value="WDL7"/>
</dbReference>
<organism evidence="1 2">
    <name type="scientific">Brassica carinata</name>
    <name type="common">Ethiopian mustard</name>
    <name type="synonym">Abyssinian cabbage</name>
    <dbReference type="NCBI Taxonomy" id="52824"/>
    <lineage>
        <taxon>Eukaryota</taxon>
        <taxon>Viridiplantae</taxon>
        <taxon>Streptophyta</taxon>
        <taxon>Embryophyta</taxon>
        <taxon>Tracheophyta</taxon>
        <taxon>Spermatophyta</taxon>
        <taxon>Magnoliopsida</taxon>
        <taxon>eudicotyledons</taxon>
        <taxon>Gunneridae</taxon>
        <taxon>Pentapetalae</taxon>
        <taxon>rosids</taxon>
        <taxon>malvids</taxon>
        <taxon>Brassicales</taxon>
        <taxon>Brassicaceae</taxon>
        <taxon>Brassiceae</taxon>
        <taxon>Brassica</taxon>
    </lineage>
</organism>
<accession>A0A8X7Q6F7</accession>
<dbReference type="PANTHER" id="PTHR47067">
    <property type="entry name" value="TPX2 (TARGETING PROTEIN FOR XKLP2) PROTEIN FAMILY-RELATED"/>
    <property type="match status" value="1"/>
</dbReference>
<sequence>MADNTIHALSQSISFGKFMSENLEWGKWSTFSHKKYVEEAEKYSRPGSVAQKKAFFEAHYKRIAEAKKAATEEQPTVTPAEVLLHTLETQPPLSLLPEEEPLERKSIQKDEDVLLIVDDSLEEKKKLDEEVVVLKEDCSVGEKEKEKTKNKPVFRLSLEKTIPPAKSLEIASSKKTSERPMIQSSGVQRQKFNFLSCFIGNAKTRDQNQSMKKIDLKLIEKMGESAVLAHSYSFAAPITRPDSHEDNTIHALSQSISFGKFMSENLEWGKWSTFSHKKYVEEAEKYSRPGSRIAEAKKAATEEQPTVTPAEVLLHTLETQPPLSLLPEEEPLERKSIQKDEDVLLIVDDSLEEKKKLDEEVVVLKEDCSVGEKEKEKTKNKPVFRLSLEKTIPPAKSLEIASSKKTSERPMIQSSGVQRQKFNFLSCFIGNAKTRDQNQSMRKMENRNQKKKQFMCLCLKPKTVRES</sequence>
<protein>
    <recommendedName>
        <fullName evidence="3">Protein WVD2-like 7</fullName>
    </recommendedName>
</protein>
<evidence type="ECO:0000313" key="2">
    <source>
        <dbReference type="Proteomes" id="UP000886595"/>
    </source>
</evidence>
<dbReference type="Proteomes" id="UP000886595">
    <property type="component" value="Unassembled WGS sequence"/>
</dbReference>
<keyword evidence="2" id="KW-1185">Reference proteome</keyword>
<dbReference type="PANTHER" id="PTHR47067:SF17">
    <property type="entry name" value="TRANSCRIPTIONAL REGULATOR ATRX-LIKE PROTEIN"/>
    <property type="match status" value="1"/>
</dbReference>
<dbReference type="EMBL" id="JAAMPC010000014">
    <property type="protein sequence ID" value="KAG2264217.1"/>
    <property type="molecule type" value="Genomic_DNA"/>
</dbReference>
<name>A0A8X7Q6F7_BRACI</name>
<evidence type="ECO:0000313" key="1">
    <source>
        <dbReference type="EMBL" id="KAG2264217.1"/>
    </source>
</evidence>
<dbReference type="OrthoDB" id="621651at2759"/>
<comment type="caution">
    <text evidence="1">The sequence shown here is derived from an EMBL/GenBank/DDBJ whole genome shotgun (WGS) entry which is preliminary data.</text>
</comment>